<sequence>MSLFGEVISVTHYSPRQYRFLPSELNCQKMYDRFRSKYSNSPITYKYYVNYFNTRFDLSSGPSQIDTCVNCEELMGYQKSSTIELQIHKHRSKKYFNKMKVTREESQNIPE</sequence>
<protein>
    <submittedName>
        <fullName evidence="1">Uncharacterized protein</fullName>
    </submittedName>
</protein>
<evidence type="ECO:0000313" key="2">
    <source>
        <dbReference type="Proteomes" id="UP001159363"/>
    </source>
</evidence>
<evidence type="ECO:0000313" key="1">
    <source>
        <dbReference type="EMBL" id="KAJ8895626.1"/>
    </source>
</evidence>
<dbReference type="Proteomes" id="UP001159363">
    <property type="component" value="Chromosome 1"/>
</dbReference>
<dbReference type="EMBL" id="JARBHB010000001">
    <property type="protein sequence ID" value="KAJ8895626.1"/>
    <property type="molecule type" value="Genomic_DNA"/>
</dbReference>
<keyword evidence="2" id="KW-1185">Reference proteome</keyword>
<comment type="caution">
    <text evidence="1">The sequence shown here is derived from an EMBL/GenBank/DDBJ whole genome shotgun (WGS) entry which is preliminary data.</text>
</comment>
<organism evidence="1 2">
    <name type="scientific">Dryococelus australis</name>
    <dbReference type="NCBI Taxonomy" id="614101"/>
    <lineage>
        <taxon>Eukaryota</taxon>
        <taxon>Metazoa</taxon>
        <taxon>Ecdysozoa</taxon>
        <taxon>Arthropoda</taxon>
        <taxon>Hexapoda</taxon>
        <taxon>Insecta</taxon>
        <taxon>Pterygota</taxon>
        <taxon>Neoptera</taxon>
        <taxon>Polyneoptera</taxon>
        <taxon>Phasmatodea</taxon>
        <taxon>Verophasmatodea</taxon>
        <taxon>Anareolatae</taxon>
        <taxon>Phasmatidae</taxon>
        <taxon>Eurycanthinae</taxon>
        <taxon>Dryococelus</taxon>
    </lineage>
</organism>
<accession>A0ABQ9IH02</accession>
<proteinExistence type="predicted"/>
<name>A0ABQ9IH02_9NEOP</name>
<reference evidence="1 2" key="1">
    <citation type="submission" date="2023-02" db="EMBL/GenBank/DDBJ databases">
        <title>LHISI_Scaffold_Assembly.</title>
        <authorList>
            <person name="Stuart O.P."/>
            <person name="Cleave R."/>
            <person name="Magrath M.J.L."/>
            <person name="Mikheyev A.S."/>
        </authorList>
    </citation>
    <scope>NUCLEOTIDE SEQUENCE [LARGE SCALE GENOMIC DNA]</scope>
    <source>
        <strain evidence="1">Daus_M_001</strain>
        <tissue evidence="1">Leg muscle</tissue>
    </source>
</reference>
<gene>
    <name evidence="1" type="ORF">PR048_000962</name>
</gene>